<keyword evidence="3" id="KW-1185">Reference proteome</keyword>
<accession>A0A9Q1IDR6</accession>
<sequence>MPGLPPGKEIRKVLVDTKTVRYWLRIAHRACPLRGQRKDETTASEPREALSPRPPWGRGEGGARQETTKNRTAGSERIQKRISEASAASILFNAIPYRLSKLLAEFGCRNCPDRRLAGDAQVEAYQFEHTNIPSKMRVPQQSTLRRGTEEA</sequence>
<evidence type="ECO:0000313" key="3">
    <source>
        <dbReference type="Proteomes" id="UP001152622"/>
    </source>
</evidence>
<evidence type="ECO:0000256" key="1">
    <source>
        <dbReference type="SAM" id="MobiDB-lite"/>
    </source>
</evidence>
<protein>
    <submittedName>
        <fullName evidence="2">Uncharacterized protein</fullName>
    </submittedName>
</protein>
<gene>
    <name evidence="2" type="ORF">SKAU_G00392510</name>
</gene>
<organism evidence="2 3">
    <name type="scientific">Synaphobranchus kaupii</name>
    <name type="common">Kaup's arrowtooth eel</name>
    <dbReference type="NCBI Taxonomy" id="118154"/>
    <lineage>
        <taxon>Eukaryota</taxon>
        <taxon>Metazoa</taxon>
        <taxon>Chordata</taxon>
        <taxon>Craniata</taxon>
        <taxon>Vertebrata</taxon>
        <taxon>Euteleostomi</taxon>
        <taxon>Actinopterygii</taxon>
        <taxon>Neopterygii</taxon>
        <taxon>Teleostei</taxon>
        <taxon>Anguilliformes</taxon>
        <taxon>Synaphobranchidae</taxon>
        <taxon>Synaphobranchus</taxon>
    </lineage>
</organism>
<dbReference type="EMBL" id="JAINUF010000020">
    <property type="protein sequence ID" value="KAJ8335909.1"/>
    <property type="molecule type" value="Genomic_DNA"/>
</dbReference>
<evidence type="ECO:0000313" key="2">
    <source>
        <dbReference type="EMBL" id="KAJ8335909.1"/>
    </source>
</evidence>
<dbReference type="Proteomes" id="UP001152622">
    <property type="component" value="Chromosome 20"/>
</dbReference>
<proteinExistence type="predicted"/>
<feature type="compositionally biased region" description="Basic and acidic residues" evidence="1">
    <location>
        <begin position="36"/>
        <end position="50"/>
    </location>
</feature>
<feature type="region of interest" description="Disordered" evidence="1">
    <location>
        <begin position="35"/>
        <end position="78"/>
    </location>
</feature>
<name>A0A9Q1IDR6_SYNKA</name>
<reference evidence="2" key="1">
    <citation type="journal article" date="2023" name="Science">
        <title>Genome structures resolve the early diversification of teleost fishes.</title>
        <authorList>
            <person name="Parey E."/>
            <person name="Louis A."/>
            <person name="Montfort J."/>
            <person name="Bouchez O."/>
            <person name="Roques C."/>
            <person name="Iampietro C."/>
            <person name="Lluch J."/>
            <person name="Castinel A."/>
            <person name="Donnadieu C."/>
            <person name="Desvignes T."/>
            <person name="Floi Bucao C."/>
            <person name="Jouanno E."/>
            <person name="Wen M."/>
            <person name="Mejri S."/>
            <person name="Dirks R."/>
            <person name="Jansen H."/>
            <person name="Henkel C."/>
            <person name="Chen W.J."/>
            <person name="Zahm M."/>
            <person name="Cabau C."/>
            <person name="Klopp C."/>
            <person name="Thompson A.W."/>
            <person name="Robinson-Rechavi M."/>
            <person name="Braasch I."/>
            <person name="Lecointre G."/>
            <person name="Bobe J."/>
            <person name="Postlethwait J.H."/>
            <person name="Berthelot C."/>
            <person name="Roest Crollius H."/>
            <person name="Guiguen Y."/>
        </authorList>
    </citation>
    <scope>NUCLEOTIDE SEQUENCE</scope>
    <source>
        <strain evidence="2">WJC10195</strain>
    </source>
</reference>
<dbReference type="AlphaFoldDB" id="A0A9Q1IDR6"/>
<comment type="caution">
    <text evidence="2">The sequence shown here is derived from an EMBL/GenBank/DDBJ whole genome shotgun (WGS) entry which is preliminary data.</text>
</comment>